<keyword evidence="3" id="KW-1185">Reference proteome</keyword>
<evidence type="ECO:0000256" key="1">
    <source>
        <dbReference type="SAM" id="Phobius"/>
    </source>
</evidence>
<reference evidence="2 3" key="1">
    <citation type="submission" date="2011-02" db="EMBL/GenBank/DDBJ databases">
        <authorList>
            <person name="Nelson K.E."/>
            <person name="Sutton G."/>
            <person name="Torralba M."/>
            <person name="Durkin S."/>
            <person name="Harkins D."/>
            <person name="Montgomery R."/>
            <person name="Ziemer C."/>
            <person name="Klaassens E."/>
            <person name="Ocuiv P."/>
            <person name="Morrison M."/>
        </authorList>
    </citation>
    <scope>NUCLEOTIDE SEQUENCE [LARGE SCALE GENOMIC DNA]</scope>
    <source>
        <strain evidence="2 3">8</strain>
    </source>
</reference>
<gene>
    <name evidence="2" type="ORF">CUS_5605</name>
</gene>
<feature type="transmembrane region" description="Helical" evidence="1">
    <location>
        <begin position="163"/>
        <end position="180"/>
    </location>
</feature>
<name>E9S8W0_RUMAL</name>
<dbReference type="Pfam" id="PF20599">
    <property type="entry name" value="DUF6796"/>
    <property type="match status" value="1"/>
</dbReference>
<feature type="transmembrane region" description="Helical" evidence="1">
    <location>
        <begin position="51"/>
        <end position="72"/>
    </location>
</feature>
<dbReference type="OrthoDB" id="1819100at2"/>
<accession>E9S8W0</accession>
<dbReference type="RefSeq" id="WP_002847390.1">
    <property type="nucleotide sequence ID" value="NZ_ADKM02000031.1"/>
</dbReference>
<comment type="caution">
    <text evidence="2">The sequence shown here is derived from an EMBL/GenBank/DDBJ whole genome shotgun (WGS) entry which is preliminary data.</text>
</comment>
<evidence type="ECO:0000313" key="2">
    <source>
        <dbReference type="EMBL" id="EGC04252.1"/>
    </source>
</evidence>
<keyword evidence="1" id="KW-0472">Membrane</keyword>
<dbReference type="AlphaFoldDB" id="E9S8W0"/>
<protein>
    <submittedName>
        <fullName evidence="2">Uncharacterized protein</fullName>
    </submittedName>
</protein>
<keyword evidence="1" id="KW-1133">Transmembrane helix</keyword>
<organism evidence="2 3">
    <name type="scientific">Ruminococcus albus 8</name>
    <dbReference type="NCBI Taxonomy" id="246199"/>
    <lineage>
        <taxon>Bacteria</taxon>
        <taxon>Bacillati</taxon>
        <taxon>Bacillota</taxon>
        <taxon>Clostridia</taxon>
        <taxon>Eubacteriales</taxon>
        <taxon>Oscillospiraceae</taxon>
        <taxon>Ruminococcus</taxon>
    </lineage>
</organism>
<feature type="transmembrane region" description="Helical" evidence="1">
    <location>
        <begin position="92"/>
        <end position="115"/>
    </location>
</feature>
<dbReference type="InterPro" id="IPR046475">
    <property type="entry name" value="DUF6796"/>
</dbReference>
<dbReference type="Proteomes" id="UP000004259">
    <property type="component" value="Unassembled WGS sequence"/>
</dbReference>
<dbReference type="STRING" id="246199.CUS_5605"/>
<feature type="transmembrane region" description="Helical" evidence="1">
    <location>
        <begin position="136"/>
        <end position="157"/>
    </location>
</feature>
<keyword evidence="1" id="KW-0812">Transmembrane</keyword>
<sequence length="203" mass="22306">MKTALMIACLGHIICGITDRMLAYTPAGRFDMGKDTKDSEKMKKLFEKMPLSRIEASMLVGVLALFMAGFGYLELSRWAGGYSELSGKIMYISGMFFIVPITAHHVLCGAVEWFYVKLGRTEQALETVLCFFRRTAAAAIAYLGLLVFAVTLLVLVISGRTALPIWACLFNTLPLFVILAPTKLPAKGNIANAVMFLGLCFMI</sequence>
<dbReference type="eggNOG" id="ENOG50331FG">
    <property type="taxonomic scope" value="Bacteria"/>
</dbReference>
<proteinExistence type="predicted"/>
<evidence type="ECO:0000313" key="3">
    <source>
        <dbReference type="Proteomes" id="UP000004259"/>
    </source>
</evidence>
<dbReference type="EMBL" id="ADKM02000031">
    <property type="protein sequence ID" value="EGC04252.1"/>
    <property type="molecule type" value="Genomic_DNA"/>
</dbReference>